<dbReference type="GO" id="GO:0016705">
    <property type="term" value="F:oxidoreductase activity, acting on paired donors, with incorporation or reduction of molecular oxygen"/>
    <property type="evidence" value="ECO:0007669"/>
    <property type="project" value="InterPro"/>
</dbReference>
<sequence length="528" mass="59960">MEEIVLVRNLLSWVWFFVKSFFIYPLVSTLILILTIAAYRLFFNPFSSVPGPRLAAISSVWYAVQIRNGQAVSLGRSLHRKYGPVVRVGPNELWFNTKTAFKAIYSNGSGFEKSDFYLGTTLSKPVVDWKLQVHSVDSLDLLSERDMKRYRMQRRLIGPVYRPANVARHEASIDRALGQVLSRFREMNGREFDLKEWVHITVVECLGASVLSWSPGMLKKNTDWATSTHSYQGWRRKAVFGIFPLAAKLQLRYRSFGRIFGNAWNLTFQPPPNFRAFFPDVNKRVSKRIKAFHRGEKGCQDLAEDLIQLHRDKPEFSDSYLRKMIITNFGAGHETMASTVISLITMLGLYPNVYARLVIELRQHFGDGTASWASASSLPYLQAVIKESQRLNPVVSMSPPRKVPSPGLCLDGYHIPAGATLGCNPIALHRNEDICGPNPDLFDPERWLKDDGRAKEMEMHSLSWGGGARTCPGRHLAEMMVWKIVAGIVMAFEIEVIVPPEREMPSYFLSMMTGVKARLYTIDQGKFN</sequence>
<evidence type="ECO:0000256" key="1">
    <source>
        <dbReference type="ARBA" id="ARBA00001971"/>
    </source>
</evidence>
<keyword evidence="7" id="KW-0503">Monooxygenase</keyword>
<keyword evidence="4 6" id="KW-0479">Metal-binding</keyword>
<dbReference type="PANTHER" id="PTHR24305">
    <property type="entry name" value="CYTOCHROME P450"/>
    <property type="match status" value="1"/>
</dbReference>
<comment type="similarity">
    <text evidence="2 7">Belongs to the cytochrome P450 family.</text>
</comment>
<organism evidence="9">
    <name type="scientific">Bionectria ochroleuca</name>
    <name type="common">Gliocladium roseum</name>
    <dbReference type="NCBI Taxonomy" id="29856"/>
    <lineage>
        <taxon>Eukaryota</taxon>
        <taxon>Fungi</taxon>
        <taxon>Dikarya</taxon>
        <taxon>Ascomycota</taxon>
        <taxon>Pezizomycotina</taxon>
        <taxon>Sordariomycetes</taxon>
        <taxon>Hypocreomycetidae</taxon>
        <taxon>Hypocreales</taxon>
        <taxon>Bionectriaceae</taxon>
        <taxon>Clonostachys</taxon>
    </lineage>
</organism>
<dbReference type="PRINTS" id="PR00385">
    <property type="entry name" value="P450"/>
</dbReference>
<dbReference type="AlphaFoldDB" id="A0A0B7JV90"/>
<feature type="binding site" description="axial binding residue" evidence="6">
    <location>
        <position position="471"/>
    </location>
    <ligand>
        <name>heme</name>
        <dbReference type="ChEBI" id="CHEBI:30413"/>
    </ligand>
    <ligandPart>
        <name>Fe</name>
        <dbReference type="ChEBI" id="CHEBI:18248"/>
    </ligandPart>
</feature>
<dbReference type="Gene3D" id="1.10.630.10">
    <property type="entry name" value="Cytochrome P450"/>
    <property type="match status" value="1"/>
</dbReference>
<evidence type="ECO:0000256" key="2">
    <source>
        <dbReference type="ARBA" id="ARBA00010617"/>
    </source>
</evidence>
<keyword evidence="8" id="KW-0812">Transmembrane</keyword>
<keyword evidence="7" id="KW-0560">Oxidoreductase</keyword>
<feature type="transmembrane region" description="Helical" evidence="8">
    <location>
        <begin position="21"/>
        <end position="42"/>
    </location>
</feature>
<dbReference type="SUPFAM" id="SSF48264">
    <property type="entry name" value="Cytochrome P450"/>
    <property type="match status" value="1"/>
</dbReference>
<evidence type="ECO:0000313" key="9">
    <source>
        <dbReference type="EMBL" id="CEO46386.1"/>
    </source>
</evidence>
<dbReference type="InterPro" id="IPR050121">
    <property type="entry name" value="Cytochrome_P450_monoxygenase"/>
</dbReference>
<dbReference type="InterPro" id="IPR036396">
    <property type="entry name" value="Cyt_P450_sf"/>
</dbReference>
<dbReference type="GO" id="GO:0020037">
    <property type="term" value="F:heme binding"/>
    <property type="evidence" value="ECO:0007669"/>
    <property type="project" value="InterPro"/>
</dbReference>
<evidence type="ECO:0008006" key="10">
    <source>
        <dbReference type="Google" id="ProtNLM"/>
    </source>
</evidence>
<dbReference type="InterPro" id="IPR017972">
    <property type="entry name" value="Cyt_P450_CS"/>
</dbReference>
<dbReference type="PRINTS" id="PR00463">
    <property type="entry name" value="EP450I"/>
</dbReference>
<evidence type="ECO:0000256" key="3">
    <source>
        <dbReference type="ARBA" id="ARBA00022617"/>
    </source>
</evidence>
<dbReference type="Pfam" id="PF00067">
    <property type="entry name" value="p450"/>
    <property type="match status" value="1"/>
</dbReference>
<dbReference type="InterPro" id="IPR002401">
    <property type="entry name" value="Cyt_P450_E_grp-I"/>
</dbReference>
<reference evidence="9" key="1">
    <citation type="submission" date="2015-01" db="EMBL/GenBank/DDBJ databases">
        <authorList>
            <person name="Durling Mikael"/>
        </authorList>
    </citation>
    <scope>NUCLEOTIDE SEQUENCE</scope>
</reference>
<dbReference type="GO" id="GO:0004497">
    <property type="term" value="F:monooxygenase activity"/>
    <property type="evidence" value="ECO:0007669"/>
    <property type="project" value="UniProtKB-KW"/>
</dbReference>
<comment type="cofactor">
    <cofactor evidence="1 6">
        <name>heme</name>
        <dbReference type="ChEBI" id="CHEBI:30413"/>
    </cofactor>
</comment>
<evidence type="ECO:0000256" key="6">
    <source>
        <dbReference type="PIRSR" id="PIRSR602401-1"/>
    </source>
</evidence>
<keyword evidence="8" id="KW-1133">Transmembrane helix</keyword>
<keyword evidence="3 6" id="KW-0349">Heme</keyword>
<keyword evidence="5 6" id="KW-0408">Iron</keyword>
<proteinExistence type="inferred from homology"/>
<protein>
    <recommendedName>
        <fullName evidence="10">Cytochrome P450</fullName>
    </recommendedName>
</protein>
<gene>
    <name evidence="9" type="ORF">BN869_000002441_1</name>
</gene>
<dbReference type="PROSITE" id="PS00086">
    <property type="entry name" value="CYTOCHROME_P450"/>
    <property type="match status" value="1"/>
</dbReference>
<evidence type="ECO:0000256" key="8">
    <source>
        <dbReference type="SAM" id="Phobius"/>
    </source>
</evidence>
<dbReference type="GO" id="GO:0005506">
    <property type="term" value="F:iron ion binding"/>
    <property type="evidence" value="ECO:0007669"/>
    <property type="project" value="InterPro"/>
</dbReference>
<dbReference type="InterPro" id="IPR001128">
    <property type="entry name" value="Cyt_P450"/>
</dbReference>
<dbReference type="PANTHER" id="PTHR24305:SF232">
    <property type="entry name" value="P450, PUTATIVE (EUROFUNG)-RELATED"/>
    <property type="match status" value="1"/>
</dbReference>
<evidence type="ECO:0000256" key="5">
    <source>
        <dbReference type="ARBA" id="ARBA00023004"/>
    </source>
</evidence>
<evidence type="ECO:0000256" key="7">
    <source>
        <dbReference type="RuleBase" id="RU000461"/>
    </source>
</evidence>
<keyword evidence="8" id="KW-0472">Membrane</keyword>
<accession>A0A0B7JV90</accession>
<dbReference type="EMBL" id="CDPU01000004">
    <property type="protein sequence ID" value="CEO46386.1"/>
    <property type="molecule type" value="Genomic_DNA"/>
</dbReference>
<name>A0A0B7JV90_BIOOC</name>
<evidence type="ECO:0000256" key="4">
    <source>
        <dbReference type="ARBA" id="ARBA00022723"/>
    </source>
</evidence>